<feature type="signal peptide" evidence="1">
    <location>
        <begin position="1"/>
        <end position="26"/>
    </location>
</feature>
<dbReference type="Proteomes" id="UP000530564">
    <property type="component" value="Unassembled WGS sequence"/>
</dbReference>
<evidence type="ECO:0000313" key="2">
    <source>
        <dbReference type="EMBL" id="MBB3892909.1"/>
    </source>
</evidence>
<reference evidence="2 3" key="1">
    <citation type="submission" date="2020-08" db="EMBL/GenBank/DDBJ databases">
        <title>Genomic Encyclopedia of Type Strains, Phase IV (KMG-IV): sequencing the most valuable type-strain genomes for metagenomic binning, comparative biology and taxonomic classification.</title>
        <authorList>
            <person name="Goeker M."/>
        </authorList>
    </citation>
    <scope>NUCLEOTIDE SEQUENCE [LARGE SCALE GENOMIC DNA]</scope>
    <source>
        <strain evidence="2 3">DSM 21793</strain>
    </source>
</reference>
<protein>
    <recommendedName>
        <fullName evidence="4">Transporter</fullName>
    </recommendedName>
</protein>
<dbReference type="RefSeq" id="WP_183775878.1">
    <property type="nucleotide sequence ID" value="NZ_JACIDK010000006.1"/>
</dbReference>
<dbReference type="InterPro" id="IPR025737">
    <property type="entry name" value="FApF"/>
</dbReference>
<dbReference type="EMBL" id="JACIDK010000006">
    <property type="protein sequence ID" value="MBB3892909.1"/>
    <property type="molecule type" value="Genomic_DNA"/>
</dbReference>
<sequence>MTWTYSGCAAALGLGLALSAPITAQAAAAEDYINPDRPGIADGSNVVGPGHVQIETGVQKEFRRTGGVSDRTLLLPTLVRLGLSKDWELRVETTGAYIWDRVSDPTSGVMKSEGVDPISLGVKYHFQDTAGPSQPSLGVILRIFAPSGSGPFKTSHTTADLRLAADWDIAPKWSLNPNIGVAVYESAGRTYEAGLFATTLNYNPSPILNFFVDTGVQSPETKGGRTSVIYDAGVAYIIGHDIQLDASVGTGATGSTPPHPVVAAGISKRF</sequence>
<accession>A0A840A4J7</accession>
<name>A0A840A4J7_9CAUL</name>
<keyword evidence="3" id="KW-1185">Reference proteome</keyword>
<evidence type="ECO:0000256" key="1">
    <source>
        <dbReference type="SAM" id="SignalP"/>
    </source>
</evidence>
<dbReference type="Pfam" id="PF13557">
    <property type="entry name" value="Phenol_MetA_deg"/>
    <property type="match status" value="1"/>
</dbReference>
<dbReference type="AlphaFoldDB" id="A0A840A4J7"/>
<keyword evidence="1" id="KW-0732">Signal</keyword>
<feature type="chain" id="PRO_5032435918" description="Transporter" evidence="1">
    <location>
        <begin position="27"/>
        <end position="270"/>
    </location>
</feature>
<organism evidence="2 3">
    <name type="scientific">Phenylobacterium haematophilum</name>
    <dbReference type="NCBI Taxonomy" id="98513"/>
    <lineage>
        <taxon>Bacteria</taxon>
        <taxon>Pseudomonadati</taxon>
        <taxon>Pseudomonadota</taxon>
        <taxon>Alphaproteobacteria</taxon>
        <taxon>Caulobacterales</taxon>
        <taxon>Caulobacteraceae</taxon>
        <taxon>Phenylobacterium</taxon>
    </lineage>
</organism>
<comment type="caution">
    <text evidence="2">The sequence shown here is derived from an EMBL/GenBank/DDBJ whole genome shotgun (WGS) entry which is preliminary data.</text>
</comment>
<proteinExistence type="predicted"/>
<evidence type="ECO:0000313" key="3">
    <source>
        <dbReference type="Proteomes" id="UP000530564"/>
    </source>
</evidence>
<evidence type="ECO:0008006" key="4">
    <source>
        <dbReference type="Google" id="ProtNLM"/>
    </source>
</evidence>
<gene>
    <name evidence="2" type="ORF">GGQ61_003647</name>
</gene>